<evidence type="ECO:0000313" key="1">
    <source>
        <dbReference type="EMBL" id="GAA3381055.1"/>
    </source>
</evidence>
<accession>A0ABP6SMY8</accession>
<evidence type="ECO:0000313" key="2">
    <source>
        <dbReference type="Proteomes" id="UP001499990"/>
    </source>
</evidence>
<gene>
    <name evidence="1" type="ORF">GCM10020367_70810</name>
</gene>
<dbReference type="RefSeq" id="WP_345045563.1">
    <property type="nucleotide sequence ID" value="NZ_BAAAYL010000003.1"/>
</dbReference>
<reference evidence="2" key="1">
    <citation type="journal article" date="2019" name="Int. J. Syst. Evol. Microbiol.">
        <title>The Global Catalogue of Microorganisms (GCM) 10K type strain sequencing project: providing services to taxonomists for standard genome sequencing and annotation.</title>
        <authorList>
            <consortium name="The Broad Institute Genomics Platform"/>
            <consortium name="The Broad Institute Genome Sequencing Center for Infectious Disease"/>
            <person name="Wu L."/>
            <person name="Ma J."/>
        </authorList>
    </citation>
    <scope>NUCLEOTIDE SEQUENCE [LARGE SCALE GENOMIC DNA]</scope>
    <source>
        <strain evidence="2">JCM 9651</strain>
    </source>
</reference>
<dbReference type="EMBL" id="BAAAYL010000003">
    <property type="protein sequence ID" value="GAA3381055.1"/>
    <property type="molecule type" value="Genomic_DNA"/>
</dbReference>
<protein>
    <submittedName>
        <fullName evidence="1">Uncharacterized protein</fullName>
    </submittedName>
</protein>
<organism evidence="1 2">
    <name type="scientific">Streptomyces sannanensis</name>
    <dbReference type="NCBI Taxonomy" id="285536"/>
    <lineage>
        <taxon>Bacteria</taxon>
        <taxon>Bacillati</taxon>
        <taxon>Actinomycetota</taxon>
        <taxon>Actinomycetes</taxon>
        <taxon>Kitasatosporales</taxon>
        <taxon>Streptomycetaceae</taxon>
        <taxon>Streptomyces</taxon>
    </lineage>
</organism>
<proteinExistence type="predicted"/>
<name>A0ABP6SMY8_9ACTN</name>
<sequence length="94" mass="10458">MTFIQPGLRVQDDFAEGPLADAALRRAARAGQLLDELQERVGTMTDVELSNGVNRALRCFMRRQPHADQVQGIAAQIRRGVRVDWPVTDRLACA</sequence>
<dbReference type="Proteomes" id="UP001499990">
    <property type="component" value="Unassembled WGS sequence"/>
</dbReference>
<comment type="caution">
    <text evidence="1">The sequence shown here is derived from an EMBL/GenBank/DDBJ whole genome shotgun (WGS) entry which is preliminary data.</text>
</comment>
<keyword evidence="2" id="KW-1185">Reference proteome</keyword>